<name>A0A915BH44_PARUN</name>
<sequence>MQYGGSENRGDIQAGKQPTMSAVLEFWKSIIGKPKPFDVSQAKYLEMWRERQKAVYPEDALVPKTELGKFYEEALRKARPFKAAGPDGLYAYWWKSLPTAGRLLEDIIVEWLSAGKVSKLMAGWETRYELRYEKKRGYVTTQRSQPVKISNGIFQGDALSPLLFVLCISRISFALEETALSYRSSAGQKSAKAFSLGHQFYIDDQKIYAPNRHELLHALIVAEEISKAIGLELNMEKCA</sequence>
<evidence type="ECO:0000259" key="1">
    <source>
        <dbReference type="Pfam" id="PF00078"/>
    </source>
</evidence>
<dbReference type="PANTHER" id="PTHR35450:SF2">
    <property type="entry name" value="REVERSE TRANSCRIPTASE DOMAIN-CONTAINING PROTEIN"/>
    <property type="match status" value="1"/>
</dbReference>
<feature type="domain" description="Reverse transcriptase" evidence="1">
    <location>
        <begin position="138"/>
        <end position="238"/>
    </location>
</feature>
<dbReference type="Pfam" id="PF00078">
    <property type="entry name" value="RVT_1"/>
    <property type="match status" value="1"/>
</dbReference>
<organism evidence="2 3">
    <name type="scientific">Parascaris univalens</name>
    <name type="common">Nematode worm</name>
    <dbReference type="NCBI Taxonomy" id="6257"/>
    <lineage>
        <taxon>Eukaryota</taxon>
        <taxon>Metazoa</taxon>
        <taxon>Ecdysozoa</taxon>
        <taxon>Nematoda</taxon>
        <taxon>Chromadorea</taxon>
        <taxon>Rhabditida</taxon>
        <taxon>Spirurina</taxon>
        <taxon>Ascaridomorpha</taxon>
        <taxon>Ascaridoidea</taxon>
        <taxon>Ascarididae</taxon>
        <taxon>Parascaris</taxon>
    </lineage>
</organism>
<dbReference type="AlphaFoldDB" id="A0A915BH44"/>
<dbReference type="PANTHER" id="PTHR35450">
    <property type="entry name" value="REVERSE TRANSCRIPTASE DOMAIN-CONTAINING PROTEIN"/>
    <property type="match status" value="1"/>
</dbReference>
<evidence type="ECO:0000313" key="3">
    <source>
        <dbReference type="WBParaSite" id="PgR040_g025_t01"/>
    </source>
</evidence>
<proteinExistence type="predicted"/>
<keyword evidence="2" id="KW-1185">Reference proteome</keyword>
<evidence type="ECO:0000313" key="2">
    <source>
        <dbReference type="Proteomes" id="UP000887569"/>
    </source>
</evidence>
<dbReference type="Proteomes" id="UP000887569">
    <property type="component" value="Unplaced"/>
</dbReference>
<accession>A0A915BH44</accession>
<reference evidence="3" key="1">
    <citation type="submission" date="2022-11" db="UniProtKB">
        <authorList>
            <consortium name="WormBaseParasite"/>
        </authorList>
    </citation>
    <scope>IDENTIFICATION</scope>
</reference>
<dbReference type="WBParaSite" id="PgR040_g025_t01">
    <property type="protein sequence ID" value="PgR040_g025_t01"/>
    <property type="gene ID" value="PgR040_g025"/>
</dbReference>
<dbReference type="InterPro" id="IPR000477">
    <property type="entry name" value="RT_dom"/>
</dbReference>
<protein>
    <submittedName>
        <fullName evidence="3">Reverse transcriptase domain-containing protein</fullName>
    </submittedName>
</protein>